<gene>
    <name evidence="1" type="ORF">HYZ11_18850</name>
</gene>
<dbReference type="Proteomes" id="UP000782312">
    <property type="component" value="Unassembled WGS sequence"/>
</dbReference>
<accession>A0A932MQH5</accession>
<sequence>MADLQKKLTELQAVNAVERGFAFERLLSELFGLYGLTPRGAFRLTGEQIDGSFELESDVYLLEARWRNERATNADLLVFAGKIAGKAQWSRGLFVSYAGFSEDGLQAFGQGRPTNLIGLDGLDLYHILSGMLDLREVLRRKVRRAAETNRVFVPARELFENVT</sequence>
<name>A0A932MQH5_UNCTE</name>
<evidence type="ECO:0000313" key="1">
    <source>
        <dbReference type="EMBL" id="MBI3129672.1"/>
    </source>
</evidence>
<dbReference type="EMBL" id="JACPUR010000041">
    <property type="protein sequence ID" value="MBI3129672.1"/>
    <property type="molecule type" value="Genomic_DNA"/>
</dbReference>
<dbReference type="SUPFAM" id="SSF52980">
    <property type="entry name" value="Restriction endonuclease-like"/>
    <property type="match status" value="1"/>
</dbReference>
<evidence type="ECO:0008006" key="3">
    <source>
        <dbReference type="Google" id="ProtNLM"/>
    </source>
</evidence>
<protein>
    <recommendedName>
        <fullName evidence="3">Restriction endonuclease type IV Mrr domain-containing protein</fullName>
    </recommendedName>
</protein>
<organism evidence="1 2">
    <name type="scientific">Tectimicrobiota bacterium</name>
    <dbReference type="NCBI Taxonomy" id="2528274"/>
    <lineage>
        <taxon>Bacteria</taxon>
        <taxon>Pseudomonadati</taxon>
        <taxon>Nitrospinota/Tectimicrobiota group</taxon>
        <taxon>Candidatus Tectimicrobiota</taxon>
    </lineage>
</organism>
<reference evidence="1" key="1">
    <citation type="submission" date="2020-07" db="EMBL/GenBank/DDBJ databases">
        <title>Huge and variable diversity of episymbiotic CPR bacteria and DPANN archaea in groundwater ecosystems.</title>
        <authorList>
            <person name="He C.Y."/>
            <person name="Keren R."/>
            <person name="Whittaker M."/>
            <person name="Farag I.F."/>
            <person name="Doudna J."/>
            <person name="Cate J.H.D."/>
            <person name="Banfield J.F."/>
        </authorList>
    </citation>
    <scope>NUCLEOTIDE SEQUENCE</scope>
    <source>
        <strain evidence="1">NC_groundwater_763_Ag_S-0.2um_68_21</strain>
    </source>
</reference>
<dbReference type="InterPro" id="IPR011335">
    <property type="entry name" value="Restrct_endonuc-II-like"/>
</dbReference>
<proteinExistence type="predicted"/>
<dbReference type="AlphaFoldDB" id="A0A932MQH5"/>
<comment type="caution">
    <text evidence="1">The sequence shown here is derived from an EMBL/GenBank/DDBJ whole genome shotgun (WGS) entry which is preliminary data.</text>
</comment>
<evidence type="ECO:0000313" key="2">
    <source>
        <dbReference type="Proteomes" id="UP000782312"/>
    </source>
</evidence>